<dbReference type="GO" id="GO:0005829">
    <property type="term" value="C:cytosol"/>
    <property type="evidence" value="ECO:0007669"/>
    <property type="project" value="TreeGrafter"/>
</dbReference>
<dbReference type="PANTHER" id="PTHR11712">
    <property type="entry name" value="POLYKETIDE SYNTHASE-RELATED"/>
    <property type="match status" value="1"/>
</dbReference>
<dbReference type="Pfam" id="PF02801">
    <property type="entry name" value="Ketoacyl-synt_C"/>
    <property type="match status" value="1"/>
</dbReference>
<dbReference type="Pfam" id="PF07977">
    <property type="entry name" value="FabA"/>
    <property type="match status" value="1"/>
</dbReference>
<dbReference type="InterPro" id="IPR029069">
    <property type="entry name" value="HotDog_dom_sf"/>
</dbReference>
<comment type="caution">
    <text evidence="5">The sequence shown here is derived from an EMBL/GenBank/DDBJ whole genome shotgun (WGS) entry which is preliminary data.</text>
</comment>
<keyword evidence="2 3" id="KW-0808">Transferase</keyword>
<name>A0A6V8KLI8_9ACTN</name>
<evidence type="ECO:0000313" key="5">
    <source>
        <dbReference type="EMBL" id="GFJ83378.1"/>
    </source>
</evidence>
<dbReference type="PROSITE" id="PS52004">
    <property type="entry name" value="KS3_2"/>
    <property type="match status" value="1"/>
</dbReference>
<dbReference type="SUPFAM" id="SSF54637">
    <property type="entry name" value="Thioesterase/thiol ester dehydrase-isomerase"/>
    <property type="match status" value="1"/>
</dbReference>
<dbReference type="GO" id="GO:0006633">
    <property type="term" value="P:fatty acid biosynthetic process"/>
    <property type="evidence" value="ECO:0007669"/>
    <property type="project" value="TreeGrafter"/>
</dbReference>
<evidence type="ECO:0000256" key="2">
    <source>
        <dbReference type="ARBA" id="ARBA00022679"/>
    </source>
</evidence>
<evidence type="ECO:0000313" key="6">
    <source>
        <dbReference type="Proteomes" id="UP000482800"/>
    </source>
</evidence>
<evidence type="ECO:0000256" key="1">
    <source>
        <dbReference type="ARBA" id="ARBA00008467"/>
    </source>
</evidence>
<dbReference type="InterPro" id="IPR000794">
    <property type="entry name" value="Beta-ketoacyl_synthase"/>
</dbReference>
<reference evidence="5 6" key="1">
    <citation type="submission" date="2020-03" db="EMBL/GenBank/DDBJ databases">
        <title>Whole genome shotgun sequence of Phytohabitans houttuyneae NBRC 108639.</title>
        <authorList>
            <person name="Komaki H."/>
            <person name="Tamura T."/>
        </authorList>
    </citation>
    <scope>NUCLEOTIDE SEQUENCE [LARGE SCALE GENOMIC DNA]</scope>
    <source>
        <strain evidence="5 6">NBRC 108639</strain>
    </source>
</reference>
<dbReference type="Proteomes" id="UP000482800">
    <property type="component" value="Unassembled WGS sequence"/>
</dbReference>
<feature type="domain" description="Ketosynthase family 3 (KS3)" evidence="4">
    <location>
        <begin position="1"/>
        <end position="415"/>
    </location>
</feature>
<dbReference type="InterPro" id="IPR020841">
    <property type="entry name" value="PKS_Beta-ketoAc_synthase_dom"/>
</dbReference>
<dbReference type="InterPro" id="IPR014031">
    <property type="entry name" value="Ketoacyl_synth_C"/>
</dbReference>
<dbReference type="CDD" id="cd00834">
    <property type="entry name" value="KAS_I_II"/>
    <property type="match status" value="1"/>
</dbReference>
<dbReference type="Pfam" id="PF00109">
    <property type="entry name" value="ketoacyl-synt"/>
    <property type="match status" value="1"/>
</dbReference>
<comment type="similarity">
    <text evidence="1 3">Belongs to the thiolase-like superfamily. Beta-ketoacyl-ACP synthases family.</text>
</comment>
<organism evidence="5 6">
    <name type="scientific">Phytohabitans houttuyneae</name>
    <dbReference type="NCBI Taxonomy" id="1076126"/>
    <lineage>
        <taxon>Bacteria</taxon>
        <taxon>Bacillati</taxon>
        <taxon>Actinomycetota</taxon>
        <taxon>Actinomycetes</taxon>
        <taxon>Micromonosporales</taxon>
        <taxon>Micromonosporaceae</taxon>
    </lineage>
</organism>
<dbReference type="SMART" id="SM00825">
    <property type="entry name" value="PKS_KS"/>
    <property type="match status" value="1"/>
</dbReference>
<dbReference type="EMBL" id="BLPF01000003">
    <property type="protein sequence ID" value="GFJ83378.1"/>
    <property type="molecule type" value="Genomic_DNA"/>
</dbReference>
<dbReference type="NCBIfam" id="NF005589">
    <property type="entry name" value="PRK07314.1"/>
    <property type="match status" value="1"/>
</dbReference>
<dbReference type="AlphaFoldDB" id="A0A6V8KLI8"/>
<dbReference type="GO" id="GO:0004315">
    <property type="term" value="F:3-oxoacyl-[acyl-carrier-protein] synthase activity"/>
    <property type="evidence" value="ECO:0007669"/>
    <property type="project" value="TreeGrafter"/>
</dbReference>
<dbReference type="Gene3D" id="3.10.129.10">
    <property type="entry name" value="Hotdog Thioesterase"/>
    <property type="match status" value="1"/>
</dbReference>
<evidence type="ECO:0000256" key="3">
    <source>
        <dbReference type="RuleBase" id="RU003694"/>
    </source>
</evidence>
<dbReference type="RefSeq" id="WP_173065786.1">
    <property type="nucleotide sequence ID" value="NZ_BAABGO010000020.1"/>
</dbReference>
<dbReference type="InterPro" id="IPR013114">
    <property type="entry name" value="FabA_FabZ"/>
</dbReference>
<dbReference type="SUPFAM" id="SSF53901">
    <property type="entry name" value="Thiolase-like"/>
    <property type="match status" value="2"/>
</dbReference>
<dbReference type="Gene3D" id="3.40.47.10">
    <property type="match status" value="1"/>
</dbReference>
<evidence type="ECO:0000259" key="4">
    <source>
        <dbReference type="PROSITE" id="PS52004"/>
    </source>
</evidence>
<dbReference type="PANTHER" id="PTHR11712:SF336">
    <property type="entry name" value="3-OXOACYL-[ACYL-CARRIER-PROTEIN] SYNTHASE, MITOCHONDRIAL"/>
    <property type="match status" value="1"/>
</dbReference>
<dbReference type="InterPro" id="IPR014030">
    <property type="entry name" value="Ketoacyl_synth_N"/>
</dbReference>
<proteinExistence type="inferred from homology"/>
<protein>
    <recommendedName>
        <fullName evidence="4">Ketosynthase family 3 (KS3) domain-containing protein</fullName>
    </recommendedName>
</protein>
<accession>A0A6V8KLI8</accession>
<dbReference type="InterPro" id="IPR016039">
    <property type="entry name" value="Thiolase-like"/>
</dbReference>
<sequence>MRRVVVTGIGAVTPLGNNAPSTWRSLMAGRSGVREIATFDASTFPVRIAGQVEGFSVAEAVPDRRDRRHLSRSAGYGVAAALEALRQAGDLDGTDPWRRGVSVGGTVGRVELQELADMSWLLESTKHSQIFRQSPNEVLARDQNVGPAVIARLGDCRGPYVSVSTACAGAGHAIGEAYRLVQEGDADMMVAGGTDALTTWMDVLGFCLLGALTADDADAPERASKPFDARRSGFVLGEGAVMAVLEERDHALARGAAALGELVGYGSSLNAYRITDSPPDGGGCIIAMREALAESGLRPTDIDYVVSHGTGTPGNDSSETVAIKEVFGAHAYDLAISSPKSMAGHLTSAAAGLNLLAALGAIADQVVPPTINLTHPDPRLDLDYVPGVARRQPVRAAMVNAFAFGGTNACLVVRTPEPAGPAGLGAAVAEEPLPAPTAAAPPPPAPAVSVEQLLRAAERGGLDRLLDLAPGQAGTAVRNVPATWPLLATHFPRKPVMPGVLILDDLATLAGLVADAATTGPDRGDWSLTGARRVRWRHFVQPGDCVELTVVRLGGAEGDPAFSGTVRVDGRTVATVAELRVRWTRWAPAGVVR</sequence>
<keyword evidence="6" id="KW-1185">Reference proteome</keyword>
<reference evidence="5 6" key="2">
    <citation type="submission" date="2020-03" db="EMBL/GenBank/DDBJ databases">
        <authorList>
            <person name="Ichikawa N."/>
            <person name="Kimura A."/>
            <person name="Kitahashi Y."/>
            <person name="Uohara A."/>
        </authorList>
    </citation>
    <scope>NUCLEOTIDE SEQUENCE [LARGE SCALE GENOMIC DNA]</scope>
    <source>
        <strain evidence="5 6">NBRC 108639</strain>
    </source>
</reference>
<gene>
    <name evidence="5" type="ORF">Phou_075580</name>
</gene>